<dbReference type="InterPro" id="IPR043429">
    <property type="entry name" value="ArtM/GltK/GlnP/TcyL/YhdX-like"/>
</dbReference>
<dbReference type="PANTHER" id="PTHR30614">
    <property type="entry name" value="MEMBRANE COMPONENT OF AMINO ACID ABC TRANSPORTER"/>
    <property type="match status" value="1"/>
</dbReference>
<comment type="subcellular location">
    <subcellularLocation>
        <location evidence="1">Cell inner membrane</location>
        <topology evidence="1">Multi-pass membrane protein</topology>
    </subcellularLocation>
</comment>
<reference evidence="11 12" key="1">
    <citation type="submission" date="2022-04" db="EMBL/GenBank/DDBJ databases">
        <authorList>
            <person name="Grouzdev D.S."/>
            <person name="Pantiukh K.S."/>
            <person name="Krutkina M.S."/>
        </authorList>
    </citation>
    <scope>NUCLEOTIDE SEQUENCE [LARGE SCALE GENOMIC DNA]</scope>
    <source>
        <strain evidence="11 12">6x-1</strain>
    </source>
</reference>
<evidence type="ECO:0000313" key="12">
    <source>
        <dbReference type="Proteomes" id="UP001203284"/>
    </source>
</evidence>
<dbReference type="RefSeq" id="WP_247028870.1">
    <property type="nucleotide sequence ID" value="NZ_JALKCH010000006.1"/>
</dbReference>
<keyword evidence="8 9" id="KW-0472">Membrane</keyword>
<evidence type="ECO:0000256" key="6">
    <source>
        <dbReference type="ARBA" id="ARBA00022970"/>
    </source>
</evidence>
<dbReference type="Gene3D" id="1.10.3720.10">
    <property type="entry name" value="MetI-like"/>
    <property type="match status" value="1"/>
</dbReference>
<keyword evidence="3" id="KW-0813">Transport</keyword>
<evidence type="ECO:0000256" key="7">
    <source>
        <dbReference type="ARBA" id="ARBA00022989"/>
    </source>
</evidence>
<evidence type="ECO:0000256" key="3">
    <source>
        <dbReference type="ARBA" id="ARBA00022448"/>
    </source>
</evidence>
<feature type="transmembrane region" description="Helical" evidence="9">
    <location>
        <begin position="182"/>
        <end position="201"/>
    </location>
</feature>
<keyword evidence="7 9" id="KW-1133">Transmembrane helix</keyword>
<accession>A0ABT0DB96</accession>
<evidence type="ECO:0000256" key="2">
    <source>
        <dbReference type="ARBA" id="ARBA00010072"/>
    </source>
</evidence>
<dbReference type="PANTHER" id="PTHR30614:SF0">
    <property type="entry name" value="L-CYSTINE TRANSPORT SYSTEM PERMEASE PROTEIN TCYL"/>
    <property type="match status" value="1"/>
</dbReference>
<dbReference type="SUPFAM" id="SSF161098">
    <property type="entry name" value="MetI-like"/>
    <property type="match status" value="1"/>
</dbReference>
<dbReference type="InterPro" id="IPR000515">
    <property type="entry name" value="MetI-like"/>
</dbReference>
<proteinExistence type="inferred from homology"/>
<name>A0ABT0DB96_9HYPH</name>
<evidence type="ECO:0000256" key="4">
    <source>
        <dbReference type="ARBA" id="ARBA00022475"/>
    </source>
</evidence>
<feature type="transmembrane region" description="Helical" evidence="9">
    <location>
        <begin position="47"/>
        <end position="70"/>
    </location>
</feature>
<gene>
    <name evidence="11" type="ORF">MWN34_09825</name>
</gene>
<comment type="caution">
    <text evidence="11">The sequence shown here is derived from an EMBL/GenBank/DDBJ whole genome shotgun (WGS) entry which is preliminary data.</text>
</comment>
<keyword evidence="6" id="KW-0029">Amino-acid transport</keyword>
<keyword evidence="12" id="KW-1185">Reference proteome</keyword>
<dbReference type="InterPro" id="IPR010065">
    <property type="entry name" value="AA_ABC_transptr_permease_3TM"/>
</dbReference>
<dbReference type="Proteomes" id="UP001203284">
    <property type="component" value="Unassembled WGS sequence"/>
</dbReference>
<comment type="similarity">
    <text evidence="2">Belongs to the binding-protein-dependent transport system permease family. HisMQ subfamily.</text>
</comment>
<feature type="transmembrane region" description="Helical" evidence="9">
    <location>
        <begin position="82"/>
        <end position="101"/>
    </location>
</feature>
<feature type="domain" description="ABC transmembrane type-1" evidence="10">
    <location>
        <begin position="27"/>
        <end position="207"/>
    </location>
</feature>
<evidence type="ECO:0000259" key="10">
    <source>
        <dbReference type="Pfam" id="PF00528"/>
    </source>
</evidence>
<dbReference type="InterPro" id="IPR035906">
    <property type="entry name" value="MetI-like_sf"/>
</dbReference>
<keyword evidence="4" id="KW-1003">Cell membrane</keyword>
<evidence type="ECO:0000256" key="8">
    <source>
        <dbReference type="ARBA" id="ARBA00023136"/>
    </source>
</evidence>
<dbReference type="CDD" id="cd06261">
    <property type="entry name" value="TM_PBP2"/>
    <property type="match status" value="1"/>
</dbReference>
<organism evidence="11 12">
    <name type="scientific">Ancylobacter crimeensis</name>
    <dbReference type="NCBI Taxonomy" id="2579147"/>
    <lineage>
        <taxon>Bacteria</taxon>
        <taxon>Pseudomonadati</taxon>
        <taxon>Pseudomonadota</taxon>
        <taxon>Alphaproteobacteria</taxon>
        <taxon>Hyphomicrobiales</taxon>
        <taxon>Xanthobacteraceae</taxon>
        <taxon>Ancylobacter</taxon>
    </lineage>
</organism>
<dbReference type="NCBIfam" id="TIGR01726">
    <property type="entry name" value="HEQRo_perm_3TM"/>
    <property type="match status" value="1"/>
</dbReference>
<dbReference type="Pfam" id="PF00528">
    <property type="entry name" value="BPD_transp_1"/>
    <property type="match status" value="1"/>
</dbReference>
<evidence type="ECO:0000256" key="5">
    <source>
        <dbReference type="ARBA" id="ARBA00022692"/>
    </source>
</evidence>
<keyword evidence="5 9" id="KW-0812">Transmembrane</keyword>
<evidence type="ECO:0000313" key="11">
    <source>
        <dbReference type="EMBL" id="MCK0197210.1"/>
    </source>
</evidence>
<evidence type="ECO:0000256" key="1">
    <source>
        <dbReference type="ARBA" id="ARBA00004429"/>
    </source>
</evidence>
<feature type="transmembrane region" description="Helical" evidence="9">
    <location>
        <begin position="12"/>
        <end position="35"/>
    </location>
</feature>
<evidence type="ECO:0000256" key="9">
    <source>
        <dbReference type="SAM" id="Phobius"/>
    </source>
</evidence>
<sequence>MTADMFWTLASGVPWTIGLTAVSLLIGVLLGIPLCALRMSRILALNLAAQAVILTLRAIPPIVWLFFIFFGLGSSVIELSPFQAGAVGLGLITAANMAEIYRGAMTAIHPGQWEAAHALGFTTWHRFADVIAPQLFRVALPTAAGYAIGLLKDTAIASTIGVAEVAFQASHVSQRSFRGLDVYAFAGLLYILLSLPIAWAARWADLHLRARVAR</sequence>
<dbReference type="EMBL" id="JALKCH010000006">
    <property type="protein sequence ID" value="MCK0197210.1"/>
    <property type="molecule type" value="Genomic_DNA"/>
</dbReference>
<protein>
    <submittedName>
        <fullName evidence="11">Amino acid ABC transporter permease</fullName>
    </submittedName>
</protein>